<keyword evidence="2" id="KW-1185">Reference proteome</keyword>
<name>A0A371GVJ8_MUCPR</name>
<accession>A0A371GVJ8</accession>
<dbReference type="EMBL" id="QJKJ01004370">
    <property type="protein sequence ID" value="RDX94453.1"/>
    <property type="molecule type" value="Genomic_DNA"/>
</dbReference>
<evidence type="ECO:0000313" key="2">
    <source>
        <dbReference type="Proteomes" id="UP000257109"/>
    </source>
</evidence>
<protein>
    <submittedName>
        <fullName evidence="1">Uncharacterized protein</fullName>
    </submittedName>
</protein>
<proteinExistence type="predicted"/>
<reference evidence="1" key="1">
    <citation type="submission" date="2018-05" db="EMBL/GenBank/DDBJ databases">
        <title>Draft genome of Mucuna pruriens seed.</title>
        <authorList>
            <person name="Nnadi N.E."/>
            <person name="Vos R."/>
            <person name="Hasami M.H."/>
            <person name="Devisetty U.K."/>
            <person name="Aguiy J.C."/>
        </authorList>
    </citation>
    <scope>NUCLEOTIDE SEQUENCE [LARGE SCALE GENOMIC DNA]</scope>
    <source>
        <strain evidence="1">JCA_2017</strain>
    </source>
</reference>
<evidence type="ECO:0000313" key="1">
    <source>
        <dbReference type="EMBL" id="RDX94453.1"/>
    </source>
</evidence>
<feature type="non-terminal residue" evidence="1">
    <location>
        <position position="1"/>
    </location>
</feature>
<dbReference type="OrthoDB" id="1903608at2759"/>
<dbReference type="Proteomes" id="UP000257109">
    <property type="component" value="Unassembled WGS sequence"/>
</dbReference>
<organism evidence="1 2">
    <name type="scientific">Mucuna pruriens</name>
    <name type="common">Velvet bean</name>
    <name type="synonym">Dolichos pruriens</name>
    <dbReference type="NCBI Taxonomy" id="157652"/>
    <lineage>
        <taxon>Eukaryota</taxon>
        <taxon>Viridiplantae</taxon>
        <taxon>Streptophyta</taxon>
        <taxon>Embryophyta</taxon>
        <taxon>Tracheophyta</taxon>
        <taxon>Spermatophyta</taxon>
        <taxon>Magnoliopsida</taxon>
        <taxon>eudicotyledons</taxon>
        <taxon>Gunneridae</taxon>
        <taxon>Pentapetalae</taxon>
        <taxon>rosids</taxon>
        <taxon>fabids</taxon>
        <taxon>Fabales</taxon>
        <taxon>Fabaceae</taxon>
        <taxon>Papilionoideae</taxon>
        <taxon>50 kb inversion clade</taxon>
        <taxon>NPAAA clade</taxon>
        <taxon>indigoferoid/millettioid clade</taxon>
        <taxon>Phaseoleae</taxon>
        <taxon>Mucuna</taxon>
    </lineage>
</organism>
<sequence>MSSLLDKYRVVHQIATTYLPRKTTKLKCLIGRSRKLYKRWTLLGMSPYRIVFGKACQLLVELEHRTYWVVK</sequence>
<gene>
    <name evidence="1" type="ORF">CR513_23166</name>
</gene>
<comment type="caution">
    <text evidence="1">The sequence shown here is derived from an EMBL/GenBank/DDBJ whole genome shotgun (WGS) entry which is preliminary data.</text>
</comment>
<dbReference type="AlphaFoldDB" id="A0A371GVJ8"/>